<dbReference type="InterPro" id="IPR011116">
    <property type="entry name" value="SecA_Wing/Scaffold"/>
</dbReference>
<reference evidence="20" key="1">
    <citation type="journal article" date="2019" name="Int. J. Syst. Evol. Microbiol.">
        <title>The Global Catalogue of Microorganisms (GCM) 10K type strain sequencing project: providing services to taxonomists for standard genome sequencing and annotation.</title>
        <authorList>
            <consortium name="The Broad Institute Genomics Platform"/>
            <consortium name="The Broad Institute Genome Sequencing Center for Infectious Disease"/>
            <person name="Wu L."/>
            <person name="Ma J."/>
        </authorList>
    </citation>
    <scope>NUCLEOTIDE SEQUENCE [LARGE SCALE GENOMIC DNA]</scope>
    <source>
        <strain evidence="20">CCUG 56098</strain>
    </source>
</reference>
<dbReference type="PRINTS" id="PR00906">
    <property type="entry name" value="SECA"/>
</dbReference>
<evidence type="ECO:0000256" key="15">
    <source>
        <dbReference type="SAM" id="MobiDB-lite"/>
    </source>
</evidence>
<dbReference type="NCBIfam" id="NF009536">
    <property type="entry name" value="PRK12901.1"/>
    <property type="match status" value="1"/>
</dbReference>
<dbReference type="InterPro" id="IPR036670">
    <property type="entry name" value="SecA_X-link_sf"/>
</dbReference>
<dbReference type="InterPro" id="IPR001650">
    <property type="entry name" value="Helicase_C-like"/>
</dbReference>
<dbReference type="Pfam" id="PF21090">
    <property type="entry name" value="P-loop_SecA"/>
    <property type="match status" value="1"/>
</dbReference>
<evidence type="ECO:0000256" key="14">
    <source>
        <dbReference type="RuleBase" id="RU003874"/>
    </source>
</evidence>
<comment type="similarity">
    <text evidence="2 13 14">Belongs to the SecA family.</text>
</comment>
<dbReference type="InterPro" id="IPR011115">
    <property type="entry name" value="SecA_DEAD"/>
</dbReference>
<dbReference type="Pfam" id="PF07516">
    <property type="entry name" value="SecA_SW"/>
    <property type="match status" value="1"/>
</dbReference>
<keyword evidence="5 13" id="KW-0963">Cytoplasm</keyword>
<dbReference type="InterPro" id="IPR044722">
    <property type="entry name" value="SecA_SF2_C"/>
</dbReference>
<comment type="function">
    <text evidence="13">Part of the Sec protein translocase complex. Interacts with the SecYEG preprotein conducting channel. Has a central role in coupling the hydrolysis of ATP to the transfer of proteins into and across the cell membrane, serving as an ATP-driven molecular motor driving the stepwise translocation of polypeptide chains across the membrane.</text>
</comment>
<feature type="region of interest" description="Disordered" evidence="15">
    <location>
        <begin position="1027"/>
        <end position="1069"/>
    </location>
</feature>
<keyword evidence="20" id="KW-1185">Reference proteome</keyword>
<feature type="domain" description="Helicase C-terminal" evidence="17">
    <location>
        <begin position="602"/>
        <end position="786"/>
    </location>
</feature>
<dbReference type="SUPFAM" id="SSF81767">
    <property type="entry name" value="Pre-protein crosslinking domain of SecA"/>
    <property type="match status" value="1"/>
</dbReference>
<evidence type="ECO:0000256" key="13">
    <source>
        <dbReference type="HAMAP-Rule" id="MF_01382"/>
    </source>
</evidence>
<evidence type="ECO:0000256" key="10">
    <source>
        <dbReference type="ARBA" id="ARBA00022967"/>
    </source>
</evidence>
<proteinExistence type="inferred from homology"/>
<dbReference type="PANTHER" id="PTHR30612">
    <property type="entry name" value="SECA INNER MEMBRANE COMPONENT OF SEC PROTEIN SECRETION SYSTEM"/>
    <property type="match status" value="1"/>
</dbReference>
<sequence>MTFLDKVLKVFVGDKSKQDVSAIKPIVEKIKTFEKALEALSNDELRAKTAEFKAKIAEARQPLNTKKEALLEKAKLTEDIDDREDIYLEVDKIDDEIYEVTEKVLNDILPEAFAVVKETAKRFVHNTEIPVTANAFDREISGEHDYVTLEDDKAVWANSWDAAGKAITWDMIHYDVQLIGGIAMHQGKIAEMQTGEGKTLVATLPVYLNALAGKGVHLVTVNDYLAKRDSAWMAPIFQFHGMSVDCIDYHTPNSDARRKAYNADITYGTNNEFGFDYLRDNMANSPEDLVQRPHHFAIVDEVDSVLVDDARTPLIISGPVPKGDVHEFDALKPKVNAIEEVQRKYLVGVLAEAKKLIAAGDTKEGGFQLLRAYRGIPKNKALIKFLSEEGVKQLLQKTENYYMQDNNREMPTVDAELYYVIDEKNNQVELTDKGVDFLSGEDDPDFFVMPEMGTEIAKIESKGLSSEEEAELKEELFRDFGIKSERIHTLNQLLKAYALFEKDNQYVVMDNKVMIVDEQTGRIMDGRRYSDGLHQAIEAKENVKIEAATQTFATVTLQNYFRMYRKLSGMTGTAVTEAGELWEIYKLDVVEIPTNKPIARDDRDDLVYKTKREKYNAVIDEVVSLSNAGRPVLIGTTNVEISELLGKMLSIRKIDHNVLNAKQHKKEADIVAQAGNAGQVTIATNMAGRGTDIKLSDEVKAAGGLAIVGTERHDSRRVDRQLRGRAGRQGDPGSSQFYVSLEDNLMRLFGSERIAKMMDRMGLKEGEVIQHGMISKSIERAQKKVEENNFGVRKRLLEYDDVMNAQREVVYKRRRNALHGERLRVDLANMIYDTSEGIAMSNKDANDFKNFEFELIRYFSMPSPITEAEFGKKNATEIAGIIYKEAFKHYREKMQRAADLAFPVIENVYNTQRDRFKRIVVPFTDGVKNLQVVTDLEKAYETKGTQLINDFEKNITLAIVDDAWKEHLRKMDELKQSVQLAVHEQKDPLLIYKFESFELFKGMIDQVNKDVISFLFKGEIPQETADTIQEAKQQKQEKLETQKEEIPNLDERSSQSRQVGEGASRQQQQVVETVVREQPKIGRNDKVTIKNVISGESKAVKYKQAIPLLEKGEWVLVE</sequence>
<evidence type="ECO:0000256" key="1">
    <source>
        <dbReference type="ARBA" id="ARBA00004170"/>
    </source>
</evidence>
<evidence type="ECO:0000256" key="8">
    <source>
        <dbReference type="ARBA" id="ARBA00022840"/>
    </source>
</evidence>
<evidence type="ECO:0000256" key="12">
    <source>
        <dbReference type="ARBA" id="ARBA00023136"/>
    </source>
</evidence>
<evidence type="ECO:0000256" key="3">
    <source>
        <dbReference type="ARBA" id="ARBA00022448"/>
    </source>
</evidence>
<evidence type="ECO:0000259" key="16">
    <source>
        <dbReference type="PROSITE" id="PS51192"/>
    </source>
</evidence>
<dbReference type="SUPFAM" id="SSF52540">
    <property type="entry name" value="P-loop containing nucleoside triphosphate hydrolases"/>
    <property type="match status" value="2"/>
</dbReference>
<organism evidence="19 20">
    <name type="scientific">Winogradskyella rapida</name>
    <dbReference type="NCBI Taxonomy" id="549701"/>
    <lineage>
        <taxon>Bacteria</taxon>
        <taxon>Pseudomonadati</taxon>
        <taxon>Bacteroidota</taxon>
        <taxon>Flavobacteriia</taxon>
        <taxon>Flavobacteriales</taxon>
        <taxon>Flavobacteriaceae</taxon>
        <taxon>Winogradskyella</taxon>
    </lineage>
</organism>
<keyword evidence="4 13" id="KW-1003">Cell membrane</keyword>
<evidence type="ECO:0000259" key="17">
    <source>
        <dbReference type="PROSITE" id="PS51194"/>
    </source>
</evidence>
<keyword evidence="11 13" id="KW-0811">Translocation</keyword>
<keyword evidence="7 13" id="KW-0547">Nucleotide-binding</keyword>
<dbReference type="Pfam" id="PF07517">
    <property type="entry name" value="SecA_DEAD"/>
    <property type="match status" value="1"/>
</dbReference>
<dbReference type="Proteomes" id="UP001597086">
    <property type="component" value="Unassembled WGS sequence"/>
</dbReference>
<feature type="domain" description="Helicase ATP-binding" evidence="16">
    <location>
        <begin position="179"/>
        <end position="338"/>
    </location>
</feature>
<dbReference type="CDD" id="cd17928">
    <property type="entry name" value="DEXDc_SecA"/>
    <property type="match status" value="1"/>
</dbReference>
<name>A0ABW3KM77_9FLAO</name>
<evidence type="ECO:0000313" key="19">
    <source>
        <dbReference type="EMBL" id="MFD1014636.1"/>
    </source>
</evidence>
<feature type="binding site" evidence="13">
    <location>
        <position position="177"/>
    </location>
    <ligand>
        <name>ATP</name>
        <dbReference type="ChEBI" id="CHEBI:30616"/>
    </ligand>
</feature>
<keyword evidence="8 13" id="KW-0067">ATP-binding</keyword>
<protein>
    <recommendedName>
        <fullName evidence="13 14">Protein translocase subunit SecA</fullName>
        <ecNumber evidence="13">7.4.2.8</ecNumber>
    </recommendedName>
</protein>
<keyword evidence="9 13" id="KW-0653">Protein transport</keyword>
<dbReference type="InterPro" id="IPR014001">
    <property type="entry name" value="Helicase_ATP-bd"/>
</dbReference>
<dbReference type="PROSITE" id="PS51192">
    <property type="entry name" value="HELICASE_ATP_BIND_1"/>
    <property type="match status" value="1"/>
</dbReference>
<dbReference type="RefSeq" id="WP_386113388.1">
    <property type="nucleotide sequence ID" value="NZ_JBHTKM010000001.1"/>
</dbReference>
<dbReference type="SMART" id="SM00957">
    <property type="entry name" value="SecA_DEAD"/>
    <property type="match status" value="1"/>
</dbReference>
<feature type="compositionally biased region" description="Basic and acidic residues" evidence="15">
    <location>
        <begin position="1032"/>
        <end position="1054"/>
    </location>
</feature>
<evidence type="ECO:0000259" key="18">
    <source>
        <dbReference type="PROSITE" id="PS51196"/>
    </source>
</evidence>
<evidence type="ECO:0000256" key="11">
    <source>
        <dbReference type="ARBA" id="ARBA00023010"/>
    </source>
</evidence>
<comment type="catalytic activity">
    <reaction evidence="13">
        <text>ATP + H2O + cellular proteinSide 1 = ADP + phosphate + cellular proteinSide 2.</text>
        <dbReference type="EC" id="7.4.2.8"/>
    </reaction>
</comment>
<accession>A0ABW3KM77</accession>
<evidence type="ECO:0000313" key="20">
    <source>
        <dbReference type="Proteomes" id="UP001597086"/>
    </source>
</evidence>
<keyword evidence="10 13" id="KW-1278">Translocase</keyword>
<feature type="domain" description="SecA family profile" evidence="18">
    <location>
        <begin position="5"/>
        <end position="770"/>
    </location>
</feature>
<dbReference type="PROSITE" id="PS51194">
    <property type="entry name" value="HELICASE_CTER"/>
    <property type="match status" value="1"/>
</dbReference>
<evidence type="ECO:0000256" key="4">
    <source>
        <dbReference type="ARBA" id="ARBA00022475"/>
    </source>
</evidence>
<comment type="subcellular location">
    <subcellularLocation>
        <location evidence="13">Cell membrane</location>
        <topology evidence="13">Peripheral membrane protein</topology>
        <orientation evidence="13">Cytoplasmic side</orientation>
    </subcellularLocation>
    <subcellularLocation>
        <location evidence="13">Cytoplasm</location>
    </subcellularLocation>
    <subcellularLocation>
        <location evidence="1">Membrane</location>
        <topology evidence="1">Peripheral membrane protein</topology>
    </subcellularLocation>
    <text evidence="13">Distribution is 50-50.</text>
</comment>
<dbReference type="InterPro" id="IPR027417">
    <property type="entry name" value="P-loop_NTPase"/>
</dbReference>
<feature type="binding site" evidence="13">
    <location>
        <position position="692"/>
    </location>
    <ligand>
        <name>ATP</name>
        <dbReference type="ChEBI" id="CHEBI:30616"/>
    </ligand>
</feature>
<dbReference type="Gene3D" id="3.90.1440.10">
    <property type="entry name" value="SecA, preprotein cross-linking domain"/>
    <property type="match status" value="1"/>
</dbReference>
<dbReference type="NCBIfam" id="TIGR00963">
    <property type="entry name" value="secA"/>
    <property type="match status" value="1"/>
</dbReference>
<evidence type="ECO:0000256" key="2">
    <source>
        <dbReference type="ARBA" id="ARBA00007650"/>
    </source>
</evidence>
<dbReference type="InterPro" id="IPR036266">
    <property type="entry name" value="SecA_Wing/Scaffold_sf"/>
</dbReference>
<dbReference type="InterPro" id="IPR011130">
    <property type="entry name" value="SecA_preprotein_X-link_dom"/>
</dbReference>
<evidence type="ECO:0000256" key="9">
    <source>
        <dbReference type="ARBA" id="ARBA00022927"/>
    </source>
</evidence>
<keyword evidence="12 13" id="KW-0472">Membrane</keyword>
<dbReference type="Pfam" id="PF01043">
    <property type="entry name" value="SecA_PP_bind"/>
    <property type="match status" value="1"/>
</dbReference>
<dbReference type="EC" id="7.4.2.8" evidence="13"/>
<keyword evidence="6" id="KW-0997">Cell inner membrane</keyword>
<gene>
    <name evidence="13 19" type="primary">secA</name>
    <name evidence="19" type="ORF">ACFQ13_01770</name>
</gene>
<comment type="subunit">
    <text evidence="13">Monomer and homodimer. Part of the essential Sec protein translocation apparatus which comprises SecA, SecYEG and auxiliary proteins SecDF. Other proteins may also be involved.</text>
</comment>
<dbReference type="SMART" id="SM00958">
    <property type="entry name" value="SecA_PP_bind"/>
    <property type="match status" value="1"/>
</dbReference>
<dbReference type="CDD" id="cd18803">
    <property type="entry name" value="SF2_C_secA"/>
    <property type="match status" value="1"/>
</dbReference>
<evidence type="ECO:0000256" key="5">
    <source>
        <dbReference type="ARBA" id="ARBA00022490"/>
    </source>
</evidence>
<dbReference type="PROSITE" id="PS51196">
    <property type="entry name" value="SECA_MOTOR_DEAD"/>
    <property type="match status" value="1"/>
</dbReference>
<dbReference type="InterPro" id="IPR020937">
    <property type="entry name" value="SecA_CS"/>
</dbReference>
<dbReference type="PANTHER" id="PTHR30612:SF0">
    <property type="entry name" value="CHLOROPLAST PROTEIN-TRANSPORTING ATPASE"/>
    <property type="match status" value="1"/>
</dbReference>
<evidence type="ECO:0000256" key="7">
    <source>
        <dbReference type="ARBA" id="ARBA00022741"/>
    </source>
</evidence>
<comment type="caution">
    <text evidence="19">The sequence shown here is derived from an EMBL/GenBank/DDBJ whole genome shotgun (WGS) entry which is preliminary data.</text>
</comment>
<feature type="binding site" evidence="13">
    <location>
        <begin position="195"/>
        <end position="199"/>
    </location>
    <ligand>
        <name>ATP</name>
        <dbReference type="ChEBI" id="CHEBI:30616"/>
    </ligand>
</feature>
<dbReference type="Gene3D" id="1.10.3060.10">
    <property type="entry name" value="Helical scaffold and wing domains of SecA"/>
    <property type="match status" value="1"/>
</dbReference>
<dbReference type="HAMAP" id="MF_01382">
    <property type="entry name" value="SecA"/>
    <property type="match status" value="1"/>
</dbReference>
<dbReference type="Gene3D" id="3.40.50.300">
    <property type="entry name" value="P-loop containing nucleotide triphosphate hydrolases"/>
    <property type="match status" value="2"/>
</dbReference>
<dbReference type="InterPro" id="IPR000185">
    <property type="entry name" value="SecA"/>
</dbReference>
<dbReference type="PROSITE" id="PS01312">
    <property type="entry name" value="SECA"/>
    <property type="match status" value="1"/>
</dbReference>
<dbReference type="SUPFAM" id="SSF81886">
    <property type="entry name" value="Helical scaffold and wing domains of SecA"/>
    <property type="match status" value="1"/>
</dbReference>
<dbReference type="InterPro" id="IPR014018">
    <property type="entry name" value="SecA_motor_DEAD"/>
</dbReference>
<keyword evidence="3 13" id="KW-0813">Transport</keyword>
<dbReference type="EMBL" id="JBHTKM010000001">
    <property type="protein sequence ID" value="MFD1014636.1"/>
    <property type="molecule type" value="Genomic_DNA"/>
</dbReference>
<evidence type="ECO:0000256" key="6">
    <source>
        <dbReference type="ARBA" id="ARBA00022519"/>
    </source>
</evidence>